<dbReference type="SUPFAM" id="SSF50249">
    <property type="entry name" value="Nucleic acid-binding proteins"/>
    <property type="match status" value="1"/>
</dbReference>
<dbReference type="GO" id="GO:0000049">
    <property type="term" value="F:tRNA binding"/>
    <property type="evidence" value="ECO:0007669"/>
    <property type="project" value="UniProtKB-UniRule"/>
</dbReference>
<comment type="caution">
    <text evidence="5">The sequence shown here is derived from an EMBL/GenBank/DDBJ whole genome shotgun (WGS) entry which is preliminary data.</text>
</comment>
<dbReference type="Pfam" id="PF09414">
    <property type="entry name" value="RNA_ligase"/>
    <property type="match status" value="1"/>
</dbReference>
<dbReference type="Proteomes" id="UP001050975">
    <property type="component" value="Unassembled WGS sequence"/>
</dbReference>
<dbReference type="InterPro" id="IPR021122">
    <property type="entry name" value="RNA_ligase_dom_REL/Rnl2"/>
</dbReference>
<dbReference type="Gene3D" id="2.40.50.140">
    <property type="entry name" value="Nucleic acid-binding proteins"/>
    <property type="match status" value="1"/>
</dbReference>
<keyword evidence="1 3" id="KW-0820">tRNA-binding</keyword>
<evidence type="ECO:0000259" key="4">
    <source>
        <dbReference type="PROSITE" id="PS50886"/>
    </source>
</evidence>
<name>A0AAV3XH00_9CYAN</name>
<evidence type="ECO:0000313" key="6">
    <source>
        <dbReference type="Proteomes" id="UP001050975"/>
    </source>
</evidence>
<evidence type="ECO:0000313" key="5">
    <source>
        <dbReference type="EMBL" id="GET40016.1"/>
    </source>
</evidence>
<dbReference type="Gene3D" id="3.30.470.30">
    <property type="entry name" value="DNA ligase/mRNA capping enzyme"/>
    <property type="match status" value="1"/>
</dbReference>
<dbReference type="InterPro" id="IPR012340">
    <property type="entry name" value="NA-bd_OB-fold"/>
</dbReference>
<proteinExistence type="predicted"/>
<dbReference type="PROSITE" id="PS50886">
    <property type="entry name" value="TRBD"/>
    <property type="match status" value="1"/>
</dbReference>
<dbReference type="SUPFAM" id="SSF56091">
    <property type="entry name" value="DNA ligase/mRNA capping enzyme, catalytic domain"/>
    <property type="match status" value="1"/>
</dbReference>
<evidence type="ECO:0000256" key="3">
    <source>
        <dbReference type="PROSITE-ProRule" id="PRU00209"/>
    </source>
</evidence>
<dbReference type="AlphaFoldDB" id="A0AAV3XH00"/>
<evidence type="ECO:0000256" key="1">
    <source>
        <dbReference type="ARBA" id="ARBA00022555"/>
    </source>
</evidence>
<feature type="domain" description="TRNA-binding" evidence="4">
    <location>
        <begin position="1"/>
        <end position="106"/>
    </location>
</feature>
<sequence length="428" mass="47142">MPVIAMEVKTAQNHPNADALRLYSFAAPGWESVQIVANSENIYEVGDIVAIALTDSVLKDGTKIKPVKLRGVYSFGMALGKVEETIGTELSAIYCQETVAQSAVIQTWPSIELLYNLRRSLEAVGEAPKITYRAKVKLDGTNGGIQIFTDGRVAVQSRSQIISPENDNLGFANWVSQNIDVFARLASPEHATIFGEWCGKGIQKRTAVSQVDRKIFAVFAVQFGGVDGKLAKLEICPDKIAEFLPKHPDIFVLPFYGEPFILDFGAREQLASVVDTLNQAVDTVEKVDPWVKETFGIEGLGEGLVMFPESGELSERLSYAELLFKAKGEKHQAVKTKAPVQIDPEVAQSIEDFVNLFVTPARLEQAVTAVGCDRFDMAKIGAFLQWFMADVQKESAAELEVAQLSWKDVNKAVMKSAKEWYQEKAKSL</sequence>
<accession>A0AAV3XH00</accession>
<keyword evidence="2 3" id="KW-0694">RNA-binding</keyword>
<dbReference type="RefSeq" id="WP_226585757.1">
    <property type="nucleotide sequence ID" value="NZ_BLAY01000080.1"/>
</dbReference>
<gene>
    <name evidence="5" type="primary">pheT</name>
    <name evidence="5" type="ORF">MiSe_48150</name>
</gene>
<organism evidence="5 6">
    <name type="scientific">Microseira wollei NIES-4236</name>
    <dbReference type="NCBI Taxonomy" id="2530354"/>
    <lineage>
        <taxon>Bacteria</taxon>
        <taxon>Bacillati</taxon>
        <taxon>Cyanobacteriota</taxon>
        <taxon>Cyanophyceae</taxon>
        <taxon>Oscillatoriophycideae</taxon>
        <taxon>Aerosakkonematales</taxon>
        <taxon>Aerosakkonemataceae</taxon>
        <taxon>Microseira</taxon>
    </lineage>
</organism>
<reference evidence="5" key="1">
    <citation type="submission" date="2019-10" db="EMBL/GenBank/DDBJ databases">
        <title>Draft genome sequece of Microseira wollei NIES-4236.</title>
        <authorList>
            <person name="Yamaguchi H."/>
            <person name="Suzuki S."/>
            <person name="Kawachi M."/>
        </authorList>
    </citation>
    <scope>NUCLEOTIDE SEQUENCE</scope>
    <source>
        <strain evidence="5">NIES-4236</strain>
    </source>
</reference>
<evidence type="ECO:0000256" key="2">
    <source>
        <dbReference type="ARBA" id="ARBA00022884"/>
    </source>
</evidence>
<dbReference type="InterPro" id="IPR002547">
    <property type="entry name" value="tRNA-bd_dom"/>
</dbReference>
<protein>
    <submittedName>
        <fullName evidence="5">Phenylalanyl-tRNA synthetase beta subunit, putative</fullName>
    </submittedName>
</protein>
<dbReference type="EMBL" id="BLAY01000080">
    <property type="protein sequence ID" value="GET40016.1"/>
    <property type="molecule type" value="Genomic_DNA"/>
</dbReference>
<keyword evidence="6" id="KW-1185">Reference proteome</keyword>